<feature type="domain" description="GAG-pre-integrase" evidence="5">
    <location>
        <begin position="903"/>
        <end position="975"/>
    </location>
</feature>
<dbReference type="Pfam" id="PF22936">
    <property type="entry name" value="Pol_BBD"/>
    <property type="match status" value="1"/>
</dbReference>
<feature type="region of interest" description="Disordered" evidence="2">
    <location>
        <begin position="633"/>
        <end position="668"/>
    </location>
</feature>
<evidence type="ECO:0000256" key="2">
    <source>
        <dbReference type="SAM" id="MobiDB-lite"/>
    </source>
</evidence>
<dbReference type="InterPro" id="IPR054722">
    <property type="entry name" value="PolX-like_BBD"/>
</dbReference>
<evidence type="ECO:0000259" key="6">
    <source>
        <dbReference type="Pfam" id="PF22936"/>
    </source>
</evidence>
<evidence type="ECO:0000259" key="5">
    <source>
        <dbReference type="Pfam" id="PF13976"/>
    </source>
</evidence>
<evidence type="ECO:0000256" key="1">
    <source>
        <dbReference type="SAM" id="Coils"/>
    </source>
</evidence>
<feature type="region of interest" description="Disordered" evidence="2">
    <location>
        <begin position="1955"/>
        <end position="1993"/>
    </location>
</feature>
<feature type="domain" description="RNase H type-1" evidence="4">
    <location>
        <begin position="2354"/>
        <end position="2426"/>
    </location>
</feature>
<feature type="region of interest" description="Disordered" evidence="2">
    <location>
        <begin position="1064"/>
        <end position="1089"/>
    </location>
</feature>
<dbReference type="CDD" id="cd09272">
    <property type="entry name" value="RNase_HI_RT_Ty1"/>
    <property type="match status" value="1"/>
</dbReference>
<accession>A0A6L2JL15</accession>
<gene>
    <name evidence="7" type="ORF">Tci_009701</name>
</gene>
<organism evidence="7">
    <name type="scientific">Tanacetum cinerariifolium</name>
    <name type="common">Dalmatian daisy</name>
    <name type="synonym">Chrysanthemum cinerariifolium</name>
    <dbReference type="NCBI Taxonomy" id="118510"/>
    <lineage>
        <taxon>Eukaryota</taxon>
        <taxon>Viridiplantae</taxon>
        <taxon>Streptophyta</taxon>
        <taxon>Embryophyta</taxon>
        <taxon>Tracheophyta</taxon>
        <taxon>Spermatophyta</taxon>
        <taxon>Magnoliopsida</taxon>
        <taxon>eudicotyledons</taxon>
        <taxon>Gunneridae</taxon>
        <taxon>Pentapetalae</taxon>
        <taxon>asterids</taxon>
        <taxon>campanulids</taxon>
        <taxon>Asterales</taxon>
        <taxon>Asteraceae</taxon>
        <taxon>Asteroideae</taxon>
        <taxon>Anthemideae</taxon>
        <taxon>Anthemidinae</taxon>
        <taxon>Tanacetum</taxon>
    </lineage>
</organism>
<feature type="compositionally biased region" description="Basic residues" evidence="2">
    <location>
        <begin position="1890"/>
        <end position="1901"/>
    </location>
</feature>
<dbReference type="EMBL" id="BKCJ010000964">
    <property type="protein sequence ID" value="GEU37723.1"/>
    <property type="molecule type" value="Genomic_DNA"/>
</dbReference>
<dbReference type="GO" id="GO:0003676">
    <property type="term" value="F:nucleic acid binding"/>
    <property type="evidence" value="ECO:0007669"/>
    <property type="project" value="InterPro"/>
</dbReference>
<dbReference type="InterPro" id="IPR036397">
    <property type="entry name" value="RNaseH_sf"/>
</dbReference>
<reference evidence="7" key="1">
    <citation type="journal article" date="2019" name="Sci. Rep.">
        <title>Draft genome of Tanacetum cinerariifolium, the natural source of mosquito coil.</title>
        <authorList>
            <person name="Yamashiro T."/>
            <person name="Shiraishi A."/>
            <person name="Satake H."/>
            <person name="Nakayama K."/>
        </authorList>
    </citation>
    <scope>NUCLEOTIDE SEQUENCE</scope>
</reference>
<dbReference type="SUPFAM" id="SSF53098">
    <property type="entry name" value="Ribonuclease H-like"/>
    <property type="match status" value="1"/>
</dbReference>
<feature type="region of interest" description="Disordered" evidence="2">
    <location>
        <begin position="1887"/>
        <end position="1928"/>
    </location>
</feature>
<feature type="region of interest" description="Disordered" evidence="2">
    <location>
        <begin position="1465"/>
        <end position="1516"/>
    </location>
</feature>
<feature type="domain" description="Retrovirus-related Pol polyprotein from transposon TNT 1-94-like beta-barrel" evidence="6">
    <location>
        <begin position="794"/>
        <end position="867"/>
    </location>
</feature>
<dbReference type="CDD" id="cd09279">
    <property type="entry name" value="RNase_HI_like"/>
    <property type="match status" value="1"/>
</dbReference>
<feature type="domain" description="Reverse transcriptase Ty1/copia-type" evidence="3">
    <location>
        <begin position="1235"/>
        <end position="1335"/>
    </location>
</feature>
<feature type="compositionally biased region" description="Low complexity" evidence="2">
    <location>
        <begin position="1499"/>
        <end position="1515"/>
    </location>
</feature>
<feature type="compositionally biased region" description="Basic and acidic residues" evidence="2">
    <location>
        <begin position="1070"/>
        <end position="1087"/>
    </location>
</feature>
<dbReference type="PANTHER" id="PTHR48475:SF2">
    <property type="entry name" value="RIBONUCLEASE H"/>
    <property type="match status" value="1"/>
</dbReference>
<dbReference type="InterPro" id="IPR002156">
    <property type="entry name" value="RNaseH_domain"/>
</dbReference>
<name>A0A6L2JL15_TANCI</name>
<feature type="coiled-coil region" evidence="1">
    <location>
        <begin position="241"/>
        <end position="268"/>
    </location>
</feature>
<dbReference type="PANTHER" id="PTHR48475">
    <property type="entry name" value="RIBONUCLEASE H"/>
    <property type="match status" value="1"/>
</dbReference>
<dbReference type="Pfam" id="PF13456">
    <property type="entry name" value="RVT_3"/>
    <property type="match status" value="1"/>
</dbReference>
<dbReference type="Gene3D" id="3.30.420.10">
    <property type="entry name" value="Ribonuclease H-like superfamily/Ribonuclease H"/>
    <property type="match status" value="1"/>
</dbReference>
<proteinExistence type="predicted"/>
<feature type="compositionally biased region" description="Low complexity" evidence="2">
    <location>
        <begin position="1472"/>
        <end position="1481"/>
    </location>
</feature>
<evidence type="ECO:0000313" key="7">
    <source>
        <dbReference type="EMBL" id="GEU37723.1"/>
    </source>
</evidence>
<comment type="caution">
    <text evidence="7">The sequence shown here is derived from an EMBL/GenBank/DDBJ whole genome shotgun (WGS) entry which is preliminary data.</text>
</comment>
<dbReference type="Pfam" id="PF07727">
    <property type="entry name" value="RVT_2"/>
    <property type="match status" value="1"/>
</dbReference>
<protein>
    <submittedName>
        <fullName evidence="7">Ribonuclease H-like domain-containing protein</fullName>
    </submittedName>
</protein>
<feature type="compositionally biased region" description="Basic and acidic residues" evidence="2">
    <location>
        <begin position="1909"/>
        <end position="1920"/>
    </location>
</feature>
<dbReference type="InterPro" id="IPR013103">
    <property type="entry name" value="RVT_2"/>
</dbReference>
<evidence type="ECO:0000259" key="3">
    <source>
        <dbReference type="Pfam" id="PF07727"/>
    </source>
</evidence>
<sequence>MFIEEQPPDYSFPSRFDVYHDDFLEIESDATFNDDSFDSEGEKIKEAELLIDPLDLPCDILSEYDSFNSQDFSRDDVLFSPDNEDKVFNLGILSHDNSVTIITHVTQEKKLAVSFASWLSEDFDPPFYELLVFKKVPNSMRLLPFSSENEEKVFKPGIYTFKKFHCCFLSELSHPVKRVEKSPVIILNGDPPTLTRVVDGVVQTVAPTTAKQRLAKKNKLKAIGTLLMALPDKHQLKFNTHKDAKSLMEAIEKRLQKLISQLEILGESLSQEDINMKFLRSLSTEWRTHTIIWRNKTDLKDQSLDDLFNSLKIYEAEVNSSSSTSPTTQNIAFMSSQNTNSTNESVSAVASVSAASTKVPVSALPNVDNLSDVVIYSFFASQSNSPQLDNDDLKQIDGLICPRWNATTAIDRVILQGSAGHLRTPGIKTLKGGMFQWRLLLLMHWYHSVMVLVAMIRAFRQMKNQQTMPSWHLPPQVQQFLLVLTVRKSQFDVLSYKTGLESIEARLVVYQQNENVFEEDIKLLKLDVILRDNAPTSSKNLSKLLGSQITDKTGLGYDNQVFHGTVFDCDELISSESDVSMTTSPVHDRYQSGEGYHAVHPPCTGTFMPPKPDLVFHDASTVSETVPTVFDSEDEYEGEPIPSQKAPSFVQTSEHVKTPRTSVKPVEHPTPAEHLRKDILKSRVLTRSRLVPLTAVRPVTTAVLQINVKHQRTAKHVVNQLHSPIRRPINRRPSPKYSNFHQKVTTVKANQVNAVQCVKENWIQVSHGLGLQKTLTFLYDVQGNPQHALKDKRVIDSGCSRHMTENISYLFDFEELNGGYVAFGGNPKGGKITGKGKIRTCKLDFNDVYFVKELNLNLFSVSQMCDKKNSVLFTNTECIVLSFDFKLLDENHVLLRVPRENNMYNVDLKNIVPSGDLTCLFAKATLDESNLWHRRLGHINFKTMNELVKGNLVRGLPSKVFENNHTCVACKKGKQHRASWSGPTWLFDIDTLTQSMNYQPVVVGNQPNSSACIQENLTACTGGKEAESVQQYELLPLWSSSSKDPQNTDVATFEVKELESAIHVSPSSCDKTKKHDDKTKREAKGKSPVELSTGVRDLNDEFEEFSINSTNGVNAASTPITVVGPNSTNNTNSFSAVSPSNTAVYITYSNDEEDIGAEVDFSNLDTSITISPIPTTRVHKDHHVTQIFGDLSLAPHTRSMTMMVKDQEPKRVHQALKDPSWIEAMQEELLQFKMQKGHTQEEGIDYEEVFAPVARIESIRLFLAYASFMGFMVYQMDVKSAFLYGTIKEEVYVCQPPGFEDPDYPDKVYKVVKALYGLHQAPRAWYETLANYLLENVKQKEDEIFISQDKYVAEILRKFGLIDGKSTSTPIDTKNPLLKDPDGEDVDVHTYSDYAGASLDRKSTTEGCQFLGYRLISWQCKKQTIVATSSTEAEYVAAASYCAQVLWIQNNFGLPYVVEAAVENENDDNEVSVEPTQHSPTPATPPPSPIQEHIPSPPQAESAQPSSPPQQQSSQTAKISMTFLNILLETCATLTKQVANLEQDKVTQAIEITKLKQSARRGMHPNRGKIAELDADKDVTLVDDEEEMDADVQGTLVESQAKVYHLDLEHTKKVLSMQDTDEAEPAKVKEVIKVVTAAKLMTEVVTTASTTIIAAQVPKASAPRRRNGIVIHNPEETATLSVIVHSEVKSKDKGKGILIEEPKPLKRQAQIEQDEAFARQLEVRLNANINWNDVVDQVKRKEKQDNTVMRYQALKRKHVIGAQARKNMMVYLKNMVGFNMDFFKEGSKRKDVSPEQRAAKKQGIDEEEEDLKIHLHIVVNDDDDVFTEATPLSLKMILLVERKYPLTRFTLEEVLNNLRLEVEEESEMSLELLSPARILPQKLPLAFANHSRKSTPRKGTTRKAQGCPESRHGRPESPRKKDPKRKTVFKRLEKGVFHWLRDKGKSMSAYSNDLRHQSYHSSRRDTKSCYQSSCSRGTEPASKKHHNKRASSYRTKLCQKAKVAQEDIGSQGQKSKGQALRMTIYPSHSEDPKDHLKIFQAAAKVKRWAMPTWCHMFNSTLTGSARTPPENKKSDGSATAPLIGFSGEIIWPLGQLSLLMKIGDEEHSTSAWMNFVVVRSLSPFNGIIGRSRVRKIQAVSSTAHGTLNFLVTGGVLTLRSSKIIPIKCPGQPPATHQAIEEIIKVAINPDYPEQTIMVRSTFTEEGLNKLCDLLQRNINLFAWKPANMTGVQRHVAEHRLNIREGCPSVRQKRRSQVADRNQAIQKEVDKLVNPRPKRSKSKLHVNGKVGFGTSARQQMPEKILLSTPNFSGHGPAHKATDFIVERPKEDDPDTAMEVEEELPELWILFTDGFKATNNEAEYEALIAGLRIAEEMGVKNLQENVDSRLVPNQVNGTYIAKEANMIRYLEKVRTLTNGFKMFSIKQVPISPGKVKFLIVAIDYFTKWIEEKPVATITGIQTHRTMIKSSNGDTPFSLTYGTEAVIPAEICMPTLRTAKVDMVQNSEALGINLDLLEEIREQTAIREVKSKAKIEKYYNSKVRSTSFEPGDLVHRSNDASHMEEVGKLGPKWEGPYEITKALGKGAYKLRDRDGKQLSGTWNIPNLKKCYVHKM</sequence>
<dbReference type="GO" id="GO:0004523">
    <property type="term" value="F:RNA-DNA hybrid ribonuclease activity"/>
    <property type="evidence" value="ECO:0007669"/>
    <property type="project" value="InterPro"/>
</dbReference>
<dbReference type="Pfam" id="PF13976">
    <property type="entry name" value="gag_pre-integrs"/>
    <property type="match status" value="1"/>
</dbReference>
<dbReference type="InterPro" id="IPR025724">
    <property type="entry name" value="GAG-pre-integrase_dom"/>
</dbReference>
<dbReference type="InterPro" id="IPR012337">
    <property type="entry name" value="RNaseH-like_sf"/>
</dbReference>
<keyword evidence="1" id="KW-0175">Coiled coil</keyword>
<evidence type="ECO:0000259" key="4">
    <source>
        <dbReference type="Pfam" id="PF13456"/>
    </source>
</evidence>